<dbReference type="Proteomes" id="UP000198596">
    <property type="component" value="Unassembled WGS sequence"/>
</dbReference>
<reference evidence="2" key="1">
    <citation type="submission" date="2016-10" db="EMBL/GenBank/DDBJ databases">
        <authorList>
            <person name="Varghese N."/>
            <person name="Submissions S."/>
        </authorList>
    </citation>
    <scope>NUCLEOTIDE SEQUENCE [LARGE SCALE GENOMIC DNA]</scope>
    <source>
        <strain evidence="2">CGMCC 1.9227</strain>
    </source>
</reference>
<sequence length="394" mass="46274">MRTHQQFITELKKLINFYRSSLYAYDQTDYFLYQWRKKKDSLLEIDIEANPPSFYKSKSKGVLSENQKNLAEIVFVRFVSALEVFLIDQIREIFISHKEPFKKENIILEFRQSDLLSIKSTADIYNLVISKELRRLSSGGFNEIVKYYNKSLKIDVAKIYPGFKVMEEYHQRRHLLVHRLGKTDQFYRNKYNYQEHNITVENFYLESCFEDFKKFSEELLEQVKNRSKENFSIQKANKKPEAKCQIEVEFSKKTTPIFESNYEFWAGDSLCMFNNLFDRKVFHSPQIPTFYLSGSAIEILAYNAIVEAEVKRCKIKATIVSKISKANSHKSITLDKHLIEKIRLKLPEQPWQKNQHKRTAKELGLSNAIVSKAITELIKNGSFKSQSGGKLLEG</sequence>
<organism evidence="1 2">
    <name type="scientific">Flavobacterium xueshanense</name>
    <dbReference type="NCBI Taxonomy" id="935223"/>
    <lineage>
        <taxon>Bacteria</taxon>
        <taxon>Pseudomonadati</taxon>
        <taxon>Bacteroidota</taxon>
        <taxon>Flavobacteriia</taxon>
        <taxon>Flavobacteriales</taxon>
        <taxon>Flavobacteriaceae</taxon>
        <taxon>Flavobacterium</taxon>
    </lineage>
</organism>
<dbReference type="AlphaFoldDB" id="A0A1I2AGX5"/>
<dbReference type="OrthoDB" id="1303783at2"/>
<keyword evidence="2" id="KW-1185">Reference proteome</keyword>
<evidence type="ECO:0000313" key="2">
    <source>
        <dbReference type="Proteomes" id="UP000198596"/>
    </source>
</evidence>
<dbReference type="RefSeq" id="WP_091203105.1">
    <property type="nucleotide sequence ID" value="NZ_FONQ01000002.1"/>
</dbReference>
<dbReference type="EMBL" id="FONQ01000002">
    <property type="protein sequence ID" value="SFE43274.1"/>
    <property type="molecule type" value="Genomic_DNA"/>
</dbReference>
<evidence type="ECO:0000313" key="1">
    <source>
        <dbReference type="EMBL" id="SFE43274.1"/>
    </source>
</evidence>
<proteinExistence type="predicted"/>
<gene>
    <name evidence="1" type="ORF">SAMN04488131_10213</name>
</gene>
<name>A0A1I2AGX5_9FLAO</name>
<accession>A0A1I2AGX5</accession>
<protein>
    <submittedName>
        <fullName evidence="1">Uncharacterized protein</fullName>
    </submittedName>
</protein>